<organism evidence="2 3">
    <name type="scientific">Polarella glacialis</name>
    <name type="common">Dinoflagellate</name>
    <dbReference type="NCBI Taxonomy" id="89957"/>
    <lineage>
        <taxon>Eukaryota</taxon>
        <taxon>Sar</taxon>
        <taxon>Alveolata</taxon>
        <taxon>Dinophyceae</taxon>
        <taxon>Suessiales</taxon>
        <taxon>Suessiaceae</taxon>
        <taxon>Polarella</taxon>
    </lineage>
</organism>
<accession>A0A813E0E9</accession>
<comment type="caution">
    <text evidence="2">The sequence shown here is derived from an EMBL/GenBank/DDBJ whole genome shotgun (WGS) entry which is preliminary data.</text>
</comment>
<reference evidence="2" key="1">
    <citation type="submission" date="2021-02" db="EMBL/GenBank/DDBJ databases">
        <authorList>
            <person name="Dougan E. K."/>
            <person name="Rhodes N."/>
            <person name="Thang M."/>
            <person name="Chan C."/>
        </authorList>
    </citation>
    <scope>NUCLEOTIDE SEQUENCE</scope>
</reference>
<sequence length="319" mass="35310">MEGTLSVLCQSPSLRGIAPPLEDALAQWRSDIEVFQERCREASELHAYFVFLDLKGDQALLKMVAQQLMGLLETSPQGLVANLARTRPWVESAFETFAGKGARAMLERRHEQALQKWLASVKAHADENAALMAEGGQQFWDTYFCNLYKISWPDFEEAFQQYFLQKICPQDFQELLRARTATACRHHVTRHVWDTLLENSGRSPLTLVEELMQEVLSDLPSMIYNNGPANFRPPQFSGGTERFSSSALEGPGESSGLAPRGATDKPGRPQGGPSEALRDGSEKQGGRPSMAPPGVAMVELQTPNMDRARGVTSESVTPQ</sequence>
<feature type="non-terminal residue" evidence="2">
    <location>
        <position position="1"/>
    </location>
</feature>
<feature type="compositionally biased region" description="Basic and acidic residues" evidence="1">
    <location>
        <begin position="276"/>
        <end position="285"/>
    </location>
</feature>
<dbReference type="OrthoDB" id="443961at2759"/>
<dbReference type="Proteomes" id="UP000654075">
    <property type="component" value="Unassembled WGS sequence"/>
</dbReference>
<feature type="region of interest" description="Disordered" evidence="1">
    <location>
        <begin position="230"/>
        <end position="319"/>
    </location>
</feature>
<name>A0A813E0E9_POLGL</name>
<gene>
    <name evidence="2" type="ORF">PGLA1383_LOCUS10816</name>
</gene>
<evidence type="ECO:0000256" key="1">
    <source>
        <dbReference type="SAM" id="MobiDB-lite"/>
    </source>
</evidence>
<proteinExistence type="predicted"/>
<protein>
    <submittedName>
        <fullName evidence="2">Uncharacterized protein</fullName>
    </submittedName>
</protein>
<keyword evidence="3" id="KW-1185">Reference proteome</keyword>
<dbReference type="AlphaFoldDB" id="A0A813E0E9"/>
<evidence type="ECO:0000313" key="3">
    <source>
        <dbReference type="Proteomes" id="UP000654075"/>
    </source>
</evidence>
<dbReference type="EMBL" id="CAJNNV010005507">
    <property type="protein sequence ID" value="CAE8592160.1"/>
    <property type="molecule type" value="Genomic_DNA"/>
</dbReference>
<evidence type="ECO:0000313" key="2">
    <source>
        <dbReference type="EMBL" id="CAE8592160.1"/>
    </source>
</evidence>